<dbReference type="Pfam" id="PF07690">
    <property type="entry name" value="MFS_1"/>
    <property type="match status" value="2"/>
</dbReference>
<dbReference type="RefSeq" id="WP_345440241.1">
    <property type="nucleotide sequence ID" value="NZ_BAABKO010000005.1"/>
</dbReference>
<evidence type="ECO:0000256" key="5">
    <source>
        <dbReference type="SAM" id="Phobius"/>
    </source>
</evidence>
<evidence type="ECO:0000313" key="8">
    <source>
        <dbReference type="Proteomes" id="UP001501645"/>
    </source>
</evidence>
<accession>A0ABP9AGE3</accession>
<evidence type="ECO:0000313" key="7">
    <source>
        <dbReference type="EMBL" id="GAA4781089.1"/>
    </source>
</evidence>
<feature type="transmembrane region" description="Helical" evidence="5">
    <location>
        <begin position="110"/>
        <end position="130"/>
    </location>
</feature>
<dbReference type="Proteomes" id="UP001501645">
    <property type="component" value="Unassembled WGS sequence"/>
</dbReference>
<evidence type="ECO:0000259" key="6">
    <source>
        <dbReference type="PROSITE" id="PS50850"/>
    </source>
</evidence>
<proteinExistence type="predicted"/>
<feature type="transmembrane region" description="Helical" evidence="5">
    <location>
        <begin position="198"/>
        <end position="218"/>
    </location>
</feature>
<protein>
    <submittedName>
        <fullName evidence="7">MFS transporter</fullName>
    </submittedName>
</protein>
<keyword evidence="3 5" id="KW-1133">Transmembrane helix</keyword>
<feature type="transmembrane region" description="Helical" evidence="5">
    <location>
        <begin position="136"/>
        <end position="159"/>
    </location>
</feature>
<feature type="transmembrane region" description="Helical" evidence="5">
    <location>
        <begin position="321"/>
        <end position="339"/>
    </location>
</feature>
<feature type="transmembrane region" description="Helical" evidence="5">
    <location>
        <begin position="345"/>
        <end position="362"/>
    </location>
</feature>
<evidence type="ECO:0000256" key="2">
    <source>
        <dbReference type="ARBA" id="ARBA00022692"/>
    </source>
</evidence>
<gene>
    <name evidence="7" type="ORF">GCM10023351_27680</name>
</gene>
<dbReference type="Gene3D" id="1.20.1250.20">
    <property type="entry name" value="MFS general substrate transporter like domains"/>
    <property type="match status" value="2"/>
</dbReference>
<feature type="domain" description="Major facilitator superfamily (MFS) profile" evidence="6">
    <location>
        <begin position="249"/>
        <end position="434"/>
    </location>
</feature>
<dbReference type="PANTHER" id="PTHR23528:SF1">
    <property type="entry name" value="MAJOR FACILITATOR SUPERFAMILY (MFS) PROFILE DOMAIN-CONTAINING PROTEIN"/>
    <property type="match status" value="1"/>
</dbReference>
<comment type="caution">
    <text evidence="7">The sequence shown here is derived from an EMBL/GenBank/DDBJ whole genome shotgun (WGS) entry which is preliminary data.</text>
</comment>
<organism evidence="7 8">
    <name type="scientific">Microbacterium gilvum</name>
    <dbReference type="NCBI Taxonomy" id="1336204"/>
    <lineage>
        <taxon>Bacteria</taxon>
        <taxon>Bacillati</taxon>
        <taxon>Actinomycetota</taxon>
        <taxon>Actinomycetes</taxon>
        <taxon>Micrococcales</taxon>
        <taxon>Microbacteriaceae</taxon>
        <taxon>Microbacterium</taxon>
    </lineage>
</organism>
<evidence type="ECO:0000256" key="3">
    <source>
        <dbReference type="ARBA" id="ARBA00022989"/>
    </source>
</evidence>
<dbReference type="PANTHER" id="PTHR23528">
    <property type="match status" value="1"/>
</dbReference>
<feature type="transmembrane region" description="Helical" evidence="5">
    <location>
        <begin position="409"/>
        <end position="430"/>
    </location>
</feature>
<dbReference type="InterPro" id="IPR005829">
    <property type="entry name" value="Sugar_transporter_CS"/>
</dbReference>
<dbReference type="EMBL" id="BAABKO010000005">
    <property type="protein sequence ID" value="GAA4781089.1"/>
    <property type="molecule type" value="Genomic_DNA"/>
</dbReference>
<dbReference type="InterPro" id="IPR036259">
    <property type="entry name" value="MFS_trans_sf"/>
</dbReference>
<feature type="transmembrane region" description="Helical" evidence="5">
    <location>
        <begin position="171"/>
        <end position="192"/>
    </location>
</feature>
<feature type="transmembrane region" description="Helical" evidence="5">
    <location>
        <begin position="383"/>
        <end position="403"/>
    </location>
</feature>
<evidence type="ECO:0000256" key="4">
    <source>
        <dbReference type="ARBA" id="ARBA00023136"/>
    </source>
</evidence>
<reference evidence="8" key="1">
    <citation type="journal article" date="2019" name="Int. J. Syst. Evol. Microbiol.">
        <title>The Global Catalogue of Microorganisms (GCM) 10K type strain sequencing project: providing services to taxonomists for standard genome sequencing and annotation.</title>
        <authorList>
            <consortium name="The Broad Institute Genomics Platform"/>
            <consortium name="The Broad Institute Genome Sequencing Center for Infectious Disease"/>
            <person name="Wu L."/>
            <person name="Ma J."/>
        </authorList>
    </citation>
    <scope>NUCLEOTIDE SEQUENCE [LARGE SCALE GENOMIC DNA]</scope>
    <source>
        <strain evidence="8">JCM 18537</strain>
    </source>
</reference>
<dbReference type="InterPro" id="IPR020846">
    <property type="entry name" value="MFS_dom"/>
</dbReference>
<feature type="transmembrane region" description="Helical" evidence="5">
    <location>
        <begin position="290"/>
        <end position="309"/>
    </location>
</feature>
<dbReference type="SUPFAM" id="SSF103473">
    <property type="entry name" value="MFS general substrate transporter"/>
    <property type="match status" value="1"/>
</dbReference>
<sequence length="434" mass="44861">MSNKQTPGLTNAPALQDRLTEGNVTLAGTSLSRFNWRLAVALLLGGILWIAPYVGSIGVLMPALVAQIAPDDKVALVSVMGIAGALLSLVSNVVFGALSDATRTRFGARAPWIVGGALASAASLYAFSTADSVPTLILWWCVYMTVLNAIIAPMVAEIADRVPEKYRGTVSSIYGVGMLVGATGASIVAAGFVGDPGAGIVLFTIATVLSAVVFVAIAPRTSNLDAARTRVTAGALVRSFRPPTKGARDFYLALFGKFFLVAGTFAVSNYQLYILTDYIRLDEAGTAEVIAVNGTISLVTGLVFGFASGPISDRLGRRKPFVVTAALIVAVGMLFPFLVPAAWAMIAYAVFAGVGGGVFNSVDQALNVDVLPDKESAAKDLGILNIANSGGQILGPVVMSVIVTATGGYQAGFIAGMIMLVLAGALIIPIRSVR</sequence>
<keyword evidence="8" id="KW-1185">Reference proteome</keyword>
<dbReference type="PROSITE" id="PS00216">
    <property type="entry name" value="SUGAR_TRANSPORT_1"/>
    <property type="match status" value="1"/>
</dbReference>
<dbReference type="InterPro" id="IPR011701">
    <property type="entry name" value="MFS"/>
</dbReference>
<feature type="transmembrane region" description="Helical" evidence="5">
    <location>
        <begin position="250"/>
        <end position="270"/>
    </location>
</feature>
<feature type="transmembrane region" description="Helical" evidence="5">
    <location>
        <begin position="75"/>
        <end position="98"/>
    </location>
</feature>
<name>A0ABP9AGE3_9MICO</name>
<keyword evidence="4 5" id="KW-0472">Membrane</keyword>
<keyword evidence="2 5" id="KW-0812">Transmembrane</keyword>
<dbReference type="PROSITE" id="PS50850">
    <property type="entry name" value="MFS"/>
    <property type="match status" value="1"/>
</dbReference>
<feature type="transmembrane region" description="Helical" evidence="5">
    <location>
        <begin position="40"/>
        <end position="69"/>
    </location>
</feature>
<comment type="subcellular location">
    <subcellularLocation>
        <location evidence="1">Cell membrane</location>
        <topology evidence="1">Multi-pass membrane protein</topology>
    </subcellularLocation>
</comment>
<evidence type="ECO:0000256" key="1">
    <source>
        <dbReference type="ARBA" id="ARBA00004651"/>
    </source>
</evidence>